<dbReference type="EMBL" id="REGN01011611">
    <property type="protein sequence ID" value="RMZ97135.1"/>
    <property type="molecule type" value="Genomic_DNA"/>
</dbReference>
<sequence>MTLGINARVPQHGITRLNLGGLKYVSVDTFFRTIFRLILAKRIYKISLQFNTDNLNETMNFYLKKDSEKYIEIKDIEEKNLKIKKSKKIFIQEKFFSSLKNVYEINPITKENIIMKGSKFMNDIKFIIKI</sequence>
<dbReference type="AlphaFoldDB" id="A0A3M7PDG2"/>
<protein>
    <submittedName>
        <fullName evidence="1">Uncharacterized protein</fullName>
    </submittedName>
</protein>
<evidence type="ECO:0000313" key="1">
    <source>
        <dbReference type="EMBL" id="RMZ97135.1"/>
    </source>
</evidence>
<accession>A0A3M7PDG2</accession>
<name>A0A3M7PDG2_BRAPC</name>
<dbReference type="Proteomes" id="UP000276133">
    <property type="component" value="Unassembled WGS sequence"/>
</dbReference>
<organism evidence="1 2">
    <name type="scientific">Brachionus plicatilis</name>
    <name type="common">Marine rotifer</name>
    <name type="synonym">Brachionus muelleri</name>
    <dbReference type="NCBI Taxonomy" id="10195"/>
    <lineage>
        <taxon>Eukaryota</taxon>
        <taxon>Metazoa</taxon>
        <taxon>Spiralia</taxon>
        <taxon>Gnathifera</taxon>
        <taxon>Rotifera</taxon>
        <taxon>Eurotatoria</taxon>
        <taxon>Monogononta</taxon>
        <taxon>Pseudotrocha</taxon>
        <taxon>Ploima</taxon>
        <taxon>Brachionidae</taxon>
        <taxon>Brachionus</taxon>
    </lineage>
</organism>
<reference evidence="1 2" key="1">
    <citation type="journal article" date="2018" name="Sci. Rep.">
        <title>Genomic signatures of local adaptation to the degree of environmental predictability in rotifers.</title>
        <authorList>
            <person name="Franch-Gras L."/>
            <person name="Hahn C."/>
            <person name="Garcia-Roger E.M."/>
            <person name="Carmona M.J."/>
            <person name="Serra M."/>
            <person name="Gomez A."/>
        </authorList>
    </citation>
    <scope>NUCLEOTIDE SEQUENCE [LARGE SCALE GENOMIC DNA]</scope>
    <source>
        <strain evidence="1">HYR1</strain>
    </source>
</reference>
<gene>
    <name evidence="1" type="ORF">BpHYR1_040740</name>
</gene>
<evidence type="ECO:0000313" key="2">
    <source>
        <dbReference type="Proteomes" id="UP000276133"/>
    </source>
</evidence>
<keyword evidence="2" id="KW-1185">Reference proteome</keyword>
<proteinExistence type="predicted"/>
<comment type="caution">
    <text evidence="1">The sequence shown here is derived from an EMBL/GenBank/DDBJ whole genome shotgun (WGS) entry which is preliminary data.</text>
</comment>